<evidence type="ECO:0000256" key="8">
    <source>
        <dbReference type="ARBA" id="ARBA00023077"/>
    </source>
</evidence>
<keyword evidence="8 12" id="KW-0798">TonB box</keyword>
<evidence type="ECO:0000256" key="9">
    <source>
        <dbReference type="ARBA" id="ARBA00023136"/>
    </source>
</evidence>
<keyword evidence="4" id="KW-0410">Iron transport</keyword>
<dbReference type="InterPro" id="IPR039426">
    <property type="entry name" value="TonB-dep_rcpt-like"/>
</dbReference>
<gene>
    <name evidence="16" type="ORF">FHR21_002662</name>
</gene>
<dbReference type="Gene3D" id="2.40.170.20">
    <property type="entry name" value="TonB-dependent receptor, beta-barrel domain"/>
    <property type="match status" value="1"/>
</dbReference>
<dbReference type="AlphaFoldDB" id="A0A7W9B7J8"/>
<keyword evidence="2 11" id="KW-0813">Transport</keyword>
<dbReference type="PANTHER" id="PTHR32552">
    <property type="entry name" value="FERRICHROME IRON RECEPTOR-RELATED"/>
    <property type="match status" value="1"/>
</dbReference>
<evidence type="ECO:0000259" key="15">
    <source>
        <dbReference type="Pfam" id="PF07715"/>
    </source>
</evidence>
<feature type="signal peptide" evidence="13">
    <location>
        <begin position="1"/>
        <end position="26"/>
    </location>
</feature>
<dbReference type="RefSeq" id="WP_184099034.1">
    <property type="nucleotide sequence ID" value="NZ_JACIJH010000008.1"/>
</dbReference>
<dbReference type="InterPro" id="IPR036942">
    <property type="entry name" value="Beta-barrel_TonB_sf"/>
</dbReference>
<sequence>MKVRNQILLSGAATIAMLASAAPAMAQDAAEAAPAGEAAGTNEIIVTAQKREQSLQDVPISMEVVSGQKLAEFNSNDIKAVMNYTPNVFVQSTAGNDVIYIRGFGSPPANFAFDQSVSLYVDGVYAGRSRQAQAPFFDLARVEVLRGPQGALFGKNTAAGAVSVVSAGPTSTPEGAFTALYNFDHKGIDVSGYISGPLSDTLSARLAYKIVNQDGYIRNLATNHDDPEVRQQLARLTLKWEPSANFDYTVKAEYANRDVIGGITVSSPLDGPQDPQTTRYLERSALGDEGMQTESLMLSGTGNIALGDYTLTSVTGYSWFNANIVNGFDQTIPGGGGAATNNSVYNSFPERFDQFSQELRILSPTGRTFEFIAGAYYDRSNYRLDQFQGFNIEDLFGSPYFGRIDSRFNQEAESWSVFGQGTLNLSDAFRIIGSLRYSHTSKDGDFAARLVYGPFAIRPISSAKGSISEGNVDPSITLQYDIAPRVMVYATYGRGSKSGGFVSNTLGTVDSTFTFEPERSTNYEAGIKSTLAGGAVVANLSAYHTEFKDLQVSVYQPESSSYLTGNAASATSKGIEASLSLFPFRNFDITASGAYQDIKYDDYPGAACLASQPDTCTPATNNLAGYSPAYTSKWTGSVTAHGRVEFANDLKLDITGVASGRSKYFDSDDQSPIFGVQKGYVKLDLRVQLSDQDERWHLALVGKNLTNQLTTGSAFRLPAPITGVSRAILYLEPTRNISVEAGFKF</sequence>
<dbReference type="Pfam" id="PF00593">
    <property type="entry name" value="TonB_dep_Rec_b-barrel"/>
    <property type="match status" value="1"/>
</dbReference>
<keyword evidence="9 11" id="KW-0472">Membrane</keyword>
<name>A0A7W9B7J8_9SPHN</name>
<organism evidence="16 17">
    <name type="scientific">Sphingopyxis panaciterrulae</name>
    <dbReference type="NCBI Taxonomy" id="462372"/>
    <lineage>
        <taxon>Bacteria</taxon>
        <taxon>Pseudomonadati</taxon>
        <taxon>Pseudomonadota</taxon>
        <taxon>Alphaproteobacteria</taxon>
        <taxon>Sphingomonadales</taxon>
        <taxon>Sphingomonadaceae</taxon>
        <taxon>Sphingopyxis</taxon>
    </lineage>
</organism>
<feature type="chain" id="PRO_5030635128" evidence="13">
    <location>
        <begin position="27"/>
        <end position="745"/>
    </location>
</feature>
<comment type="caution">
    <text evidence="16">The sequence shown here is derived from an EMBL/GenBank/DDBJ whole genome shotgun (WGS) entry which is preliminary data.</text>
</comment>
<keyword evidence="3 11" id="KW-1134">Transmembrane beta strand</keyword>
<keyword evidence="5 11" id="KW-0812">Transmembrane</keyword>
<evidence type="ECO:0000256" key="4">
    <source>
        <dbReference type="ARBA" id="ARBA00022496"/>
    </source>
</evidence>
<evidence type="ECO:0000259" key="14">
    <source>
        <dbReference type="Pfam" id="PF00593"/>
    </source>
</evidence>
<accession>A0A7W9B7J8</accession>
<dbReference type="GO" id="GO:0006826">
    <property type="term" value="P:iron ion transport"/>
    <property type="evidence" value="ECO:0007669"/>
    <property type="project" value="UniProtKB-KW"/>
</dbReference>
<evidence type="ECO:0000256" key="2">
    <source>
        <dbReference type="ARBA" id="ARBA00022448"/>
    </source>
</evidence>
<dbReference type="SUPFAM" id="SSF56935">
    <property type="entry name" value="Porins"/>
    <property type="match status" value="1"/>
</dbReference>
<proteinExistence type="inferred from homology"/>
<comment type="similarity">
    <text evidence="11 12">Belongs to the TonB-dependent receptor family.</text>
</comment>
<feature type="domain" description="TonB-dependent receptor plug" evidence="15">
    <location>
        <begin position="55"/>
        <end position="161"/>
    </location>
</feature>
<evidence type="ECO:0000256" key="7">
    <source>
        <dbReference type="ARBA" id="ARBA00023065"/>
    </source>
</evidence>
<protein>
    <submittedName>
        <fullName evidence="16">Iron complex outermembrane receptor protein</fullName>
    </submittedName>
</protein>
<dbReference type="Proteomes" id="UP000537161">
    <property type="component" value="Unassembled WGS sequence"/>
</dbReference>
<dbReference type="EMBL" id="JACIJH010000008">
    <property type="protein sequence ID" value="MBB5707299.1"/>
    <property type="molecule type" value="Genomic_DNA"/>
</dbReference>
<evidence type="ECO:0000256" key="11">
    <source>
        <dbReference type="PROSITE-ProRule" id="PRU01360"/>
    </source>
</evidence>
<evidence type="ECO:0000256" key="13">
    <source>
        <dbReference type="SAM" id="SignalP"/>
    </source>
</evidence>
<keyword evidence="10 11" id="KW-0998">Cell outer membrane</keyword>
<evidence type="ECO:0000256" key="6">
    <source>
        <dbReference type="ARBA" id="ARBA00023004"/>
    </source>
</evidence>
<evidence type="ECO:0000256" key="3">
    <source>
        <dbReference type="ARBA" id="ARBA00022452"/>
    </source>
</evidence>
<dbReference type="InterPro" id="IPR000531">
    <property type="entry name" value="Beta-barrel_TonB"/>
</dbReference>
<evidence type="ECO:0000313" key="17">
    <source>
        <dbReference type="Proteomes" id="UP000537161"/>
    </source>
</evidence>
<evidence type="ECO:0000256" key="10">
    <source>
        <dbReference type="ARBA" id="ARBA00023237"/>
    </source>
</evidence>
<evidence type="ECO:0000256" key="5">
    <source>
        <dbReference type="ARBA" id="ARBA00022692"/>
    </source>
</evidence>
<keyword evidence="16" id="KW-0675">Receptor</keyword>
<evidence type="ECO:0000256" key="12">
    <source>
        <dbReference type="RuleBase" id="RU003357"/>
    </source>
</evidence>
<dbReference type="PROSITE" id="PS52016">
    <property type="entry name" value="TONB_DEPENDENT_REC_3"/>
    <property type="match status" value="1"/>
</dbReference>
<keyword evidence="17" id="KW-1185">Reference proteome</keyword>
<comment type="subcellular location">
    <subcellularLocation>
        <location evidence="1 11">Cell outer membrane</location>
        <topology evidence="1 11">Multi-pass membrane protein</topology>
    </subcellularLocation>
</comment>
<dbReference type="GO" id="GO:0009279">
    <property type="term" value="C:cell outer membrane"/>
    <property type="evidence" value="ECO:0007669"/>
    <property type="project" value="UniProtKB-SubCell"/>
</dbReference>
<dbReference type="PANTHER" id="PTHR32552:SF81">
    <property type="entry name" value="TONB-DEPENDENT OUTER MEMBRANE RECEPTOR"/>
    <property type="match status" value="1"/>
</dbReference>
<keyword evidence="13" id="KW-0732">Signal</keyword>
<dbReference type="Pfam" id="PF07715">
    <property type="entry name" value="Plug"/>
    <property type="match status" value="1"/>
</dbReference>
<keyword evidence="6" id="KW-0408">Iron</keyword>
<evidence type="ECO:0000256" key="1">
    <source>
        <dbReference type="ARBA" id="ARBA00004571"/>
    </source>
</evidence>
<reference evidence="16 17" key="1">
    <citation type="submission" date="2020-08" db="EMBL/GenBank/DDBJ databases">
        <title>Genomic Encyclopedia of Type Strains, Phase IV (KMG-IV): sequencing the most valuable type-strain genomes for metagenomic binning, comparative biology and taxonomic classification.</title>
        <authorList>
            <person name="Goeker M."/>
        </authorList>
    </citation>
    <scope>NUCLEOTIDE SEQUENCE [LARGE SCALE GENOMIC DNA]</scope>
    <source>
        <strain evidence="16 17">DSM 27163</strain>
    </source>
</reference>
<keyword evidence="7" id="KW-0406">Ion transport</keyword>
<dbReference type="InterPro" id="IPR012910">
    <property type="entry name" value="Plug_dom"/>
</dbReference>
<evidence type="ECO:0000313" key="16">
    <source>
        <dbReference type="EMBL" id="MBB5707299.1"/>
    </source>
</evidence>
<feature type="domain" description="TonB-dependent receptor-like beta-barrel" evidence="14">
    <location>
        <begin position="251"/>
        <end position="705"/>
    </location>
</feature>